<comment type="caution">
    <text evidence="4">The sequence shown here is derived from an EMBL/GenBank/DDBJ whole genome shotgun (WGS) entry which is preliminary data.</text>
</comment>
<feature type="region of interest" description="Disordered" evidence="1">
    <location>
        <begin position="322"/>
        <end position="348"/>
    </location>
</feature>
<dbReference type="InterPro" id="IPR032418">
    <property type="entry name" value="E1_FCCH"/>
</dbReference>
<dbReference type="AlphaFoldDB" id="A0A8E0NCT8"/>
<evidence type="ECO:0000259" key="3">
    <source>
        <dbReference type="Pfam" id="PF16190"/>
    </source>
</evidence>
<evidence type="ECO:0000259" key="2">
    <source>
        <dbReference type="Pfam" id="PF13400"/>
    </source>
</evidence>
<proteinExistence type="predicted"/>
<dbReference type="InterPro" id="IPR042302">
    <property type="entry name" value="E1_FCCH_sf"/>
</dbReference>
<evidence type="ECO:0008006" key="6">
    <source>
        <dbReference type="Google" id="ProtNLM"/>
    </source>
</evidence>
<reference evidence="5" key="1">
    <citation type="journal article" date="2013" name="Genome Announc.">
        <title>Draft Genome Sequence of the Dimorphic Prosthecate Bacterium Brevundimonas abyssalis TAR-001T.</title>
        <authorList>
            <person name="Tsubouchi T."/>
            <person name="Nishi S."/>
            <person name="Usui K."/>
            <person name="Shimane Y."/>
            <person name="Takaki Y."/>
            <person name="Maruyama T."/>
            <person name="Hatada Y."/>
        </authorList>
    </citation>
    <scope>NUCLEOTIDE SEQUENCE [LARGE SCALE GENOMIC DNA]</scope>
    <source>
        <strain evidence="5">TAR-001</strain>
    </source>
</reference>
<dbReference type="EMBL" id="BATC01000045">
    <property type="protein sequence ID" value="GAD59944.1"/>
    <property type="molecule type" value="Genomic_DNA"/>
</dbReference>
<organism evidence="4 5">
    <name type="scientific">Brevundimonas abyssalis TAR-001</name>
    <dbReference type="NCBI Taxonomy" id="1391729"/>
    <lineage>
        <taxon>Bacteria</taxon>
        <taxon>Pseudomonadati</taxon>
        <taxon>Pseudomonadota</taxon>
        <taxon>Alphaproteobacteria</taxon>
        <taxon>Caulobacterales</taxon>
        <taxon>Caulobacteraceae</taxon>
        <taxon>Brevundimonas</taxon>
    </lineage>
</organism>
<protein>
    <recommendedName>
        <fullName evidence="6">Flp pilus-assembly TadG-like N-terminal domain-containing protein</fullName>
    </recommendedName>
</protein>
<evidence type="ECO:0000313" key="4">
    <source>
        <dbReference type="EMBL" id="GAD59944.1"/>
    </source>
</evidence>
<evidence type="ECO:0000313" key="5">
    <source>
        <dbReference type="Proteomes" id="UP000016569"/>
    </source>
</evidence>
<feature type="domain" description="Ubiquitin-activating enzyme E1 FCCH" evidence="3">
    <location>
        <begin position="256"/>
        <end position="300"/>
    </location>
</feature>
<dbReference type="Pfam" id="PF13400">
    <property type="entry name" value="Tad"/>
    <property type="match status" value="1"/>
</dbReference>
<keyword evidence="5" id="KW-1185">Reference proteome</keyword>
<sequence>MRGFRRMATRLGGFTRLMRSFARARHGGVAMMFALALPVLAMTALVGVDVHRISTVRANLQDALDAAALAAARSSHMDDAGITTVGMAALRANLQAYPQIALREDLTTFHLTEDGAVIANSKVDVDTLVANIFLPPYGQVLEDQVQVGVESEVLRSSTNLEVALVLDITGSMAGSRIATLRDSATELVELVVQTQQTPYYSKAAIIPYAMGVNLGSMANAARGTPPSSRNITGAAWSTGSTRTISAISKSNSRITVTSNGHGFQTGDFVYVWDVGGMTQINDQAFRVRRVNTNTFRLQTASGQDINPYPTEITGATAGLWSASATTAPSPSPRTTTGSRTAARSASSM</sequence>
<dbReference type="Gene3D" id="2.40.30.180">
    <property type="entry name" value="Ubiquitin-activating enzyme E1, FCCH domain"/>
    <property type="match status" value="1"/>
</dbReference>
<dbReference type="InterPro" id="IPR028087">
    <property type="entry name" value="Tad_N"/>
</dbReference>
<dbReference type="Pfam" id="PF16190">
    <property type="entry name" value="E1_FCCH"/>
    <property type="match status" value="1"/>
</dbReference>
<dbReference type="Proteomes" id="UP000016569">
    <property type="component" value="Unassembled WGS sequence"/>
</dbReference>
<dbReference type="SUPFAM" id="SSF53300">
    <property type="entry name" value="vWA-like"/>
    <property type="match status" value="1"/>
</dbReference>
<name>A0A8E0NCT8_9CAUL</name>
<dbReference type="InterPro" id="IPR036465">
    <property type="entry name" value="vWFA_dom_sf"/>
</dbReference>
<gene>
    <name evidence="4" type="ORF">MBEBAB_2194</name>
</gene>
<evidence type="ECO:0000256" key="1">
    <source>
        <dbReference type="SAM" id="MobiDB-lite"/>
    </source>
</evidence>
<feature type="domain" description="Putative Flp pilus-assembly TadG-like N-terminal" evidence="2">
    <location>
        <begin position="27"/>
        <end position="73"/>
    </location>
</feature>
<accession>A0A8E0NCT8</accession>